<evidence type="ECO:0000256" key="5">
    <source>
        <dbReference type="ARBA" id="ARBA00022968"/>
    </source>
</evidence>
<evidence type="ECO:0000313" key="12">
    <source>
        <dbReference type="RefSeq" id="XP_013412502.1"/>
    </source>
</evidence>
<sequence length="405" mass="47145">MGKVKICVLCITSVVIVALYWGESKISNRYAVNNKASGKVIDRTNQGTNLPDGTYFASVRQFPDDTSSSAAPLPYEVPGRTCSHDKCKQKRHIIFLKVHKCGSTTVYSILHRAAAKYGLAILKPLPGRPSFYPSKDLNYPLLHVRKPTFADAAYSPNKTYDMMIHHMVFDAEVVNAMMPKDSFRIGIVREPFSQFKSAFNFMSMKSKFNITSSNSLQAFFQNPYKYWNMYIRRSYNSFIRNGMMYEFGFPDDDMKIRNNETFIKQYIDYIDNQFDFIIVNELFDESLVLLGRKLCWKVHDFLYVKRNAGKYTPEFKTEDDPWIIQQHKAWSKADYHLYDYFLTKLKKTISSQGKDFYDELASFKNALKWVKGCRFENVIDVCQKNGPETKVSVRCVKHDRRNKQN</sequence>
<dbReference type="RefSeq" id="XP_013412502.1">
    <property type="nucleotide sequence ID" value="XM_013557048.1"/>
</dbReference>
<keyword evidence="9" id="KW-0325">Glycoprotein</keyword>
<dbReference type="GO" id="GO:0009247">
    <property type="term" value="P:glycolipid biosynthetic process"/>
    <property type="evidence" value="ECO:0007669"/>
    <property type="project" value="InterPro"/>
</dbReference>
<evidence type="ECO:0000256" key="2">
    <source>
        <dbReference type="ARBA" id="ARBA00008124"/>
    </source>
</evidence>
<evidence type="ECO:0000256" key="4">
    <source>
        <dbReference type="ARBA" id="ARBA00022692"/>
    </source>
</evidence>
<dbReference type="GO" id="GO:0000139">
    <property type="term" value="C:Golgi membrane"/>
    <property type="evidence" value="ECO:0007669"/>
    <property type="project" value="UniProtKB-SubCell"/>
</dbReference>
<dbReference type="PANTHER" id="PTHR14647:SF87">
    <property type="entry name" value="PUTATIVE-RELATED"/>
    <property type="match status" value="1"/>
</dbReference>
<dbReference type="Proteomes" id="UP000085678">
    <property type="component" value="Unplaced"/>
</dbReference>
<feature type="chain" id="PRO_5010373510" evidence="10">
    <location>
        <begin position="23"/>
        <end position="405"/>
    </location>
</feature>
<dbReference type="InterPro" id="IPR009729">
    <property type="entry name" value="Gal-3-0_sulfotransfrase"/>
</dbReference>
<dbReference type="Gene3D" id="3.40.50.300">
    <property type="entry name" value="P-loop containing nucleotide triphosphate hydrolases"/>
    <property type="match status" value="1"/>
</dbReference>
<evidence type="ECO:0000256" key="8">
    <source>
        <dbReference type="ARBA" id="ARBA00023136"/>
    </source>
</evidence>
<dbReference type="AlphaFoldDB" id="A0A1S3JQ56"/>
<evidence type="ECO:0000256" key="10">
    <source>
        <dbReference type="SAM" id="SignalP"/>
    </source>
</evidence>
<dbReference type="STRING" id="7574.A0A1S3JQ56"/>
<evidence type="ECO:0000256" key="9">
    <source>
        <dbReference type="ARBA" id="ARBA00023180"/>
    </source>
</evidence>
<gene>
    <name evidence="12" type="primary">LOC106175180</name>
</gene>
<dbReference type="GO" id="GO:0001733">
    <property type="term" value="F:galactosylceramide sulfotransferase activity"/>
    <property type="evidence" value="ECO:0007669"/>
    <property type="project" value="InterPro"/>
</dbReference>
<dbReference type="KEGG" id="lak:106175180"/>
<name>A0A1S3JQ56_LINAN</name>
<dbReference type="InParanoid" id="A0A1S3JQ56"/>
<comment type="similarity">
    <text evidence="2">Belongs to the galactose-3-O-sulfotransferase family.</text>
</comment>
<keyword evidence="8" id="KW-0472">Membrane</keyword>
<accession>A0A1S3JQ56</accession>
<organism evidence="11 12">
    <name type="scientific">Lingula anatina</name>
    <name type="common">Brachiopod</name>
    <name type="synonym">Lingula unguis</name>
    <dbReference type="NCBI Taxonomy" id="7574"/>
    <lineage>
        <taxon>Eukaryota</taxon>
        <taxon>Metazoa</taxon>
        <taxon>Spiralia</taxon>
        <taxon>Lophotrochozoa</taxon>
        <taxon>Brachiopoda</taxon>
        <taxon>Linguliformea</taxon>
        <taxon>Lingulata</taxon>
        <taxon>Lingulida</taxon>
        <taxon>Linguloidea</taxon>
        <taxon>Lingulidae</taxon>
        <taxon>Lingula</taxon>
    </lineage>
</organism>
<evidence type="ECO:0000313" key="11">
    <source>
        <dbReference type="Proteomes" id="UP000085678"/>
    </source>
</evidence>
<dbReference type="InterPro" id="IPR027417">
    <property type="entry name" value="P-loop_NTPase"/>
</dbReference>
<dbReference type="OrthoDB" id="514299at2759"/>
<evidence type="ECO:0000256" key="3">
    <source>
        <dbReference type="ARBA" id="ARBA00022679"/>
    </source>
</evidence>
<proteinExistence type="inferred from homology"/>
<dbReference type="PANTHER" id="PTHR14647">
    <property type="entry name" value="GALACTOSE-3-O-SULFOTRANSFERASE"/>
    <property type="match status" value="1"/>
</dbReference>
<keyword evidence="11" id="KW-1185">Reference proteome</keyword>
<feature type="signal peptide" evidence="10">
    <location>
        <begin position="1"/>
        <end position="22"/>
    </location>
</feature>
<dbReference type="SUPFAM" id="SSF52540">
    <property type="entry name" value="P-loop containing nucleoside triphosphate hydrolases"/>
    <property type="match status" value="1"/>
</dbReference>
<evidence type="ECO:0000256" key="6">
    <source>
        <dbReference type="ARBA" id="ARBA00022989"/>
    </source>
</evidence>
<keyword evidence="7" id="KW-0333">Golgi apparatus</keyword>
<keyword evidence="10" id="KW-0732">Signal</keyword>
<evidence type="ECO:0000256" key="1">
    <source>
        <dbReference type="ARBA" id="ARBA00004323"/>
    </source>
</evidence>
<reference evidence="12" key="1">
    <citation type="submission" date="2025-08" db="UniProtKB">
        <authorList>
            <consortium name="RefSeq"/>
        </authorList>
    </citation>
    <scope>IDENTIFICATION</scope>
    <source>
        <tissue evidence="12">Gonads</tissue>
    </source>
</reference>
<dbReference type="Pfam" id="PF06990">
    <property type="entry name" value="Gal-3-0_sulfotr"/>
    <property type="match status" value="1"/>
</dbReference>
<dbReference type="GeneID" id="106175180"/>
<keyword evidence="3" id="KW-0808">Transferase</keyword>
<protein>
    <submittedName>
        <fullName evidence="12">Galactose-3-O-sulfotransferase 4 isoform X1</fullName>
    </submittedName>
</protein>
<keyword evidence="6" id="KW-1133">Transmembrane helix</keyword>
<comment type="subcellular location">
    <subcellularLocation>
        <location evidence="1">Golgi apparatus membrane</location>
        <topology evidence="1">Single-pass type II membrane protein</topology>
    </subcellularLocation>
</comment>
<evidence type="ECO:0000256" key="7">
    <source>
        <dbReference type="ARBA" id="ARBA00023034"/>
    </source>
</evidence>
<keyword evidence="5" id="KW-0735">Signal-anchor</keyword>
<keyword evidence="4" id="KW-0812">Transmembrane</keyword>